<dbReference type="GO" id="GO:1903561">
    <property type="term" value="C:extracellular vesicle"/>
    <property type="evidence" value="ECO:0007669"/>
    <property type="project" value="TreeGrafter"/>
</dbReference>
<evidence type="ECO:0000256" key="13">
    <source>
        <dbReference type="ARBA" id="ARBA00023055"/>
    </source>
</evidence>
<keyword evidence="6" id="KW-0813">Transport</keyword>
<dbReference type="GO" id="GO:0120020">
    <property type="term" value="F:cholesterol transfer activity"/>
    <property type="evidence" value="ECO:0007669"/>
    <property type="project" value="TreeGrafter"/>
</dbReference>
<evidence type="ECO:0000313" key="21">
    <source>
        <dbReference type="Proteomes" id="UP000526942"/>
    </source>
</evidence>
<dbReference type="GO" id="GO:0005769">
    <property type="term" value="C:early endosome"/>
    <property type="evidence" value="ECO:0007669"/>
    <property type="project" value="UniProtKB-SubCell"/>
</dbReference>
<accession>A0A7L0FPR2</accession>
<dbReference type="GO" id="GO:0008203">
    <property type="term" value="P:cholesterol metabolic process"/>
    <property type="evidence" value="ECO:0007669"/>
    <property type="project" value="TreeGrafter"/>
</dbReference>
<evidence type="ECO:0000256" key="4">
    <source>
        <dbReference type="ARBA" id="ARBA00004613"/>
    </source>
</evidence>
<dbReference type="OrthoDB" id="9886755at2759"/>
<evidence type="ECO:0000256" key="3">
    <source>
        <dbReference type="ARBA" id="ARBA00004603"/>
    </source>
</evidence>
<proteinExistence type="inferred from homology"/>
<dbReference type="Gene3D" id="1.20.120.20">
    <property type="entry name" value="Apolipoprotein"/>
    <property type="match status" value="2"/>
</dbReference>
<evidence type="ECO:0000256" key="1">
    <source>
        <dbReference type="ARBA" id="ARBA00004412"/>
    </source>
</evidence>
<gene>
    <name evidence="20" type="primary">Apoa5</name>
    <name evidence="20" type="ORF">CORCON_R00520</name>
</gene>
<evidence type="ECO:0000256" key="16">
    <source>
        <dbReference type="ARBA" id="ARBA00042594"/>
    </source>
</evidence>
<evidence type="ECO:0000256" key="6">
    <source>
        <dbReference type="ARBA" id="ARBA00022448"/>
    </source>
</evidence>
<keyword evidence="9" id="KW-0597">Phosphoprotein</keyword>
<evidence type="ECO:0000256" key="7">
    <source>
        <dbReference type="ARBA" id="ARBA00022513"/>
    </source>
</evidence>
<feature type="non-terminal residue" evidence="20">
    <location>
        <position position="287"/>
    </location>
</feature>
<dbReference type="PANTHER" id="PTHR18976">
    <property type="entry name" value="APOLIPOPROTEIN"/>
    <property type="match status" value="1"/>
</dbReference>
<sequence>SATAAPLTAALLPAALPAELARSGFWEHLSQLTGSKGSAGHSQGAKLGKDIANTKESIPDGISYAGNFLEKLAPLHGGVQRQPPPDWESLRGAVGKELESLRVKLSPHAGDVQHEVGRHLEELRHRLQPLTAELLEQLALKARELRRHLTPGREAAAPLPAGAGQRFPVGFAAKAALQPHADRRLSRIHGHARALHRNAAPHARAGPQQLHRELSAALARNARGLRRKIRRDLEQLRAQLSRSPGSLREPPAAAGRHAQELAREVRRRVAEFRRDAHRRIQGFRRAL</sequence>
<keyword evidence="14" id="KW-0850">VLDL</keyword>
<feature type="region of interest" description="Disordered" evidence="19">
    <location>
        <begin position="240"/>
        <end position="259"/>
    </location>
</feature>
<evidence type="ECO:0000256" key="9">
    <source>
        <dbReference type="ARBA" id="ARBA00022553"/>
    </source>
</evidence>
<dbReference type="GO" id="GO:0042627">
    <property type="term" value="C:chylomicron"/>
    <property type="evidence" value="ECO:0007669"/>
    <property type="project" value="UniProtKB-KW"/>
</dbReference>
<comment type="subunit">
    <text evidence="18">Interacts with GPIHBP1. Interacts with SORL1; this interaction leads to APOA5 internalization and sorting either to lysosomes and degradation, or to the trans-Golgi network.</text>
</comment>
<name>A0A7L0FPR2_CORCN</name>
<evidence type="ECO:0000256" key="15">
    <source>
        <dbReference type="ARBA" id="ARBA00040758"/>
    </source>
</evidence>
<comment type="subcellular location">
    <subcellularLocation>
        <location evidence="1">Early endosome</location>
    </subcellularLocation>
    <subcellularLocation>
        <location evidence="2">Golgi apparatus</location>
        <location evidence="2">trans-Golgi network</location>
    </subcellularLocation>
    <subcellularLocation>
        <location evidence="3">Late endosome</location>
    </subcellularLocation>
    <subcellularLocation>
        <location evidence="4">Secreted</location>
    </subcellularLocation>
</comment>
<evidence type="ECO:0000256" key="14">
    <source>
        <dbReference type="ARBA" id="ARBA00023313"/>
    </source>
</evidence>
<comment type="similarity">
    <text evidence="5">Belongs to the apolipoprotein A1/A4/E family.</text>
</comment>
<dbReference type="InterPro" id="IPR050163">
    <property type="entry name" value="Apolipoprotein_A1/A4/E"/>
</dbReference>
<evidence type="ECO:0000256" key="18">
    <source>
        <dbReference type="ARBA" id="ARBA00046669"/>
    </source>
</evidence>
<dbReference type="GO" id="GO:0033344">
    <property type="term" value="P:cholesterol efflux"/>
    <property type="evidence" value="ECO:0007669"/>
    <property type="project" value="TreeGrafter"/>
</dbReference>
<evidence type="ECO:0000256" key="11">
    <source>
        <dbReference type="ARBA" id="ARBA00022753"/>
    </source>
</evidence>
<dbReference type="EMBL" id="VXAM01000732">
    <property type="protein sequence ID" value="NXJ97423.1"/>
    <property type="molecule type" value="Genomic_DNA"/>
</dbReference>
<dbReference type="GO" id="GO:0005543">
    <property type="term" value="F:phospholipid binding"/>
    <property type="evidence" value="ECO:0007669"/>
    <property type="project" value="TreeGrafter"/>
</dbReference>
<evidence type="ECO:0000256" key="8">
    <source>
        <dbReference type="ARBA" id="ARBA00022525"/>
    </source>
</evidence>
<keyword evidence="13" id="KW-0445">Lipid transport</keyword>
<keyword evidence="7" id="KW-0162">Chylomicron</keyword>
<keyword evidence="10" id="KW-0732">Signal</keyword>
<dbReference type="GO" id="GO:0060228">
    <property type="term" value="F:phosphatidylcholine-sterol O-acyltransferase activator activity"/>
    <property type="evidence" value="ECO:0007669"/>
    <property type="project" value="TreeGrafter"/>
</dbReference>
<dbReference type="Pfam" id="PF01442">
    <property type="entry name" value="Apolipoprotein"/>
    <property type="match status" value="1"/>
</dbReference>
<evidence type="ECO:0000256" key="17">
    <source>
        <dbReference type="ARBA" id="ARBA00046248"/>
    </source>
</evidence>
<dbReference type="InterPro" id="IPR000074">
    <property type="entry name" value="ApoA_E"/>
</dbReference>
<feature type="non-terminal residue" evidence="20">
    <location>
        <position position="1"/>
    </location>
</feature>
<dbReference type="PANTHER" id="PTHR18976:SF13">
    <property type="entry name" value="APOLIPOPROTEIN A-V"/>
    <property type="match status" value="1"/>
</dbReference>
<evidence type="ECO:0000256" key="12">
    <source>
        <dbReference type="ARBA" id="ARBA00023034"/>
    </source>
</evidence>
<dbReference type="AlphaFoldDB" id="A0A7L0FPR2"/>
<reference evidence="20 21" key="1">
    <citation type="submission" date="2019-09" db="EMBL/GenBank/DDBJ databases">
        <title>Bird 10,000 Genomes (B10K) Project - Family phase.</title>
        <authorList>
            <person name="Zhang G."/>
        </authorList>
    </citation>
    <scope>NUCLEOTIDE SEQUENCE [LARGE SCALE GENOMIC DNA]</scope>
    <source>
        <strain evidence="20">B10K-DU-011-20</strain>
        <tissue evidence="20">Muscle</tissue>
    </source>
</reference>
<comment type="function">
    <text evidence="17">Minor apolipoprotein mainly associated with HDL and to a lesser extent with VLDL. May also be associated with chylomicrons. Important determinant of plasma triglyceride (TG) levels by both being a potent stimulator of apo-CII lipoprotein lipase (LPL) TG hydrolysis and an inhibitor of the hepatic VLDL-TG production rate (without affecting the VLDL-apoB production rate). Activates poorly lecithin:cholesterol acyltransferase (LCAT) and does not enhance efflux of cholesterol from macrophages. Binds heparin.</text>
</comment>
<dbReference type="GO" id="GO:0033700">
    <property type="term" value="P:phospholipid efflux"/>
    <property type="evidence" value="ECO:0007669"/>
    <property type="project" value="TreeGrafter"/>
</dbReference>
<dbReference type="GO" id="GO:0005794">
    <property type="term" value="C:Golgi apparatus"/>
    <property type="evidence" value="ECO:0007669"/>
    <property type="project" value="UniProtKB-SubCell"/>
</dbReference>
<keyword evidence="8" id="KW-0964">Secreted</keyword>
<dbReference type="GO" id="GO:0005770">
    <property type="term" value="C:late endosome"/>
    <property type="evidence" value="ECO:0007669"/>
    <property type="project" value="UniProtKB-SubCell"/>
</dbReference>
<evidence type="ECO:0000256" key="19">
    <source>
        <dbReference type="SAM" id="MobiDB-lite"/>
    </source>
</evidence>
<evidence type="ECO:0000256" key="10">
    <source>
        <dbReference type="ARBA" id="ARBA00022729"/>
    </source>
</evidence>
<dbReference type="GO" id="GO:0034361">
    <property type="term" value="C:very-low-density lipoprotein particle"/>
    <property type="evidence" value="ECO:0007669"/>
    <property type="project" value="UniProtKB-KW"/>
</dbReference>
<dbReference type="GO" id="GO:0055090">
    <property type="term" value="P:acylglycerol homeostasis"/>
    <property type="evidence" value="ECO:0007669"/>
    <property type="project" value="TreeGrafter"/>
</dbReference>
<dbReference type="GO" id="GO:0034364">
    <property type="term" value="C:high-density lipoprotein particle"/>
    <property type="evidence" value="ECO:0007669"/>
    <property type="project" value="TreeGrafter"/>
</dbReference>
<evidence type="ECO:0000256" key="5">
    <source>
        <dbReference type="ARBA" id="ARBA00008788"/>
    </source>
</evidence>
<evidence type="ECO:0000313" key="20">
    <source>
        <dbReference type="EMBL" id="NXJ97423.1"/>
    </source>
</evidence>
<dbReference type="GO" id="GO:0042157">
    <property type="term" value="P:lipoprotein metabolic process"/>
    <property type="evidence" value="ECO:0007669"/>
    <property type="project" value="InterPro"/>
</dbReference>
<protein>
    <recommendedName>
        <fullName evidence="15">Apolipoprotein A-V</fullName>
    </recommendedName>
    <alternativeName>
        <fullName evidence="16">Apolipoprotein A5</fullName>
    </alternativeName>
</protein>
<keyword evidence="12" id="KW-0333">Golgi apparatus</keyword>
<comment type="caution">
    <text evidence="20">The sequence shown here is derived from an EMBL/GenBank/DDBJ whole genome shotgun (WGS) entry which is preliminary data.</text>
</comment>
<keyword evidence="21" id="KW-1185">Reference proteome</keyword>
<evidence type="ECO:0000256" key="2">
    <source>
        <dbReference type="ARBA" id="ARBA00004601"/>
    </source>
</evidence>
<dbReference type="SUPFAM" id="SSF58113">
    <property type="entry name" value="Apolipoprotein A-I"/>
    <property type="match status" value="1"/>
</dbReference>
<keyword evidence="11" id="KW-0967">Endosome</keyword>
<organism evidence="20 21">
    <name type="scientific">Corythaixoides concolor</name>
    <name type="common">Grey go-away-bird</name>
    <dbReference type="NCBI Taxonomy" id="103956"/>
    <lineage>
        <taxon>Eukaryota</taxon>
        <taxon>Metazoa</taxon>
        <taxon>Chordata</taxon>
        <taxon>Craniata</taxon>
        <taxon>Vertebrata</taxon>
        <taxon>Euteleostomi</taxon>
        <taxon>Archelosauria</taxon>
        <taxon>Archosauria</taxon>
        <taxon>Dinosauria</taxon>
        <taxon>Saurischia</taxon>
        <taxon>Theropoda</taxon>
        <taxon>Coelurosauria</taxon>
        <taxon>Aves</taxon>
        <taxon>Neognathae</taxon>
        <taxon>Neoaves</taxon>
        <taxon>Otidimorphae</taxon>
        <taxon>Musophagiformes</taxon>
        <taxon>Musophagidae</taxon>
        <taxon>Corythaixoides</taxon>
    </lineage>
</organism>
<dbReference type="Proteomes" id="UP000526942">
    <property type="component" value="Unassembled WGS sequence"/>
</dbReference>